<feature type="compositionally biased region" description="Basic and acidic residues" evidence="1">
    <location>
        <begin position="36"/>
        <end position="51"/>
    </location>
</feature>
<protein>
    <submittedName>
        <fullName evidence="2">Uncharacterized protein</fullName>
    </submittedName>
</protein>
<keyword evidence="3" id="KW-1185">Reference proteome</keyword>
<dbReference type="OrthoDB" id="10484694at2759"/>
<feature type="region of interest" description="Disordered" evidence="1">
    <location>
        <begin position="330"/>
        <end position="370"/>
    </location>
</feature>
<reference evidence="2 3" key="1">
    <citation type="submission" date="2008-07" db="EMBL/GenBank/DDBJ databases">
        <authorList>
            <person name="El-Sayed N."/>
            <person name="Caler E."/>
            <person name="Inman J."/>
            <person name="Amedeo P."/>
            <person name="Hass B."/>
            <person name="Wortman J."/>
        </authorList>
    </citation>
    <scope>NUCLEOTIDE SEQUENCE [LARGE SCALE GENOMIC DNA]</scope>
    <source>
        <strain evidence="3">ATCC 50983 / TXsc</strain>
    </source>
</reference>
<feature type="compositionally biased region" description="Basic and acidic residues" evidence="1">
    <location>
        <begin position="268"/>
        <end position="300"/>
    </location>
</feature>
<dbReference type="EMBL" id="GG687015">
    <property type="protein sequence ID" value="EEQ97645.1"/>
    <property type="molecule type" value="Genomic_DNA"/>
</dbReference>
<dbReference type="AlphaFoldDB" id="C5M067"/>
<feature type="region of interest" description="Disordered" evidence="1">
    <location>
        <begin position="146"/>
        <end position="232"/>
    </location>
</feature>
<gene>
    <name evidence="2" type="ORF">Pmar_PMAR007495</name>
</gene>
<feature type="compositionally biased region" description="Polar residues" evidence="1">
    <location>
        <begin position="167"/>
        <end position="180"/>
    </location>
</feature>
<feature type="region of interest" description="Disordered" evidence="1">
    <location>
        <begin position="1"/>
        <end position="51"/>
    </location>
</feature>
<accession>C5M067</accession>
<proteinExistence type="predicted"/>
<name>C5M067_PERM5</name>
<dbReference type="InParanoid" id="C5M067"/>
<feature type="compositionally biased region" description="Acidic residues" evidence="1">
    <location>
        <begin position="200"/>
        <end position="210"/>
    </location>
</feature>
<dbReference type="Proteomes" id="UP000007800">
    <property type="component" value="Unassembled WGS sequence"/>
</dbReference>
<evidence type="ECO:0000313" key="2">
    <source>
        <dbReference type="EMBL" id="EEQ97645.1"/>
    </source>
</evidence>
<dbReference type="GeneID" id="9036845"/>
<dbReference type="OMA" id="SPERCHQ"/>
<feature type="region of interest" description="Disordered" evidence="1">
    <location>
        <begin position="268"/>
        <end position="302"/>
    </location>
</feature>
<feature type="compositionally biased region" description="Low complexity" evidence="1">
    <location>
        <begin position="330"/>
        <end position="342"/>
    </location>
</feature>
<evidence type="ECO:0000256" key="1">
    <source>
        <dbReference type="SAM" id="MobiDB-lite"/>
    </source>
</evidence>
<feature type="region of interest" description="Disordered" evidence="1">
    <location>
        <begin position="65"/>
        <end position="85"/>
    </location>
</feature>
<feature type="compositionally biased region" description="Basic and acidic residues" evidence="1">
    <location>
        <begin position="68"/>
        <end position="85"/>
    </location>
</feature>
<dbReference type="RefSeq" id="XP_002764928.1">
    <property type="nucleotide sequence ID" value="XM_002764882.1"/>
</dbReference>
<organism evidence="3">
    <name type="scientific">Perkinsus marinus (strain ATCC 50983 / TXsc)</name>
    <dbReference type="NCBI Taxonomy" id="423536"/>
    <lineage>
        <taxon>Eukaryota</taxon>
        <taxon>Sar</taxon>
        <taxon>Alveolata</taxon>
        <taxon>Perkinsozoa</taxon>
        <taxon>Perkinsea</taxon>
        <taxon>Perkinsida</taxon>
        <taxon>Perkinsidae</taxon>
        <taxon>Perkinsus</taxon>
    </lineage>
</organism>
<sequence length="465" mass="51505">MSSKRPVSQHRCRGLARMGSASAASRQGSDEPNVCTKKDPTGRELSNLRDSEKDRVARLVATLAQQKKRAETEQRAREVAESSAERAIAEAAKAKETLRRSLELLNKYHQRAKADLVERARLKACVAVPGSVEEVAQESAAKRIAPGCEGPRMNLEAGDDLLHDETPPSSRRTSGASACSHTVKRRFSDMRAPRTLSEDAAGESSEDDVTVEGRSSVHGGHQQNREGPLNKHQRSLLRRYLQMSRGNEAAAMKTGEERESDKMLREFLSKSIEERRPKPERPSPPPRAHERPAPITRTDELENSIALRSSISITADEDGKRVLRLRPLESLSSERSSSRSPLGPLVDAPRSPERCHQPRSALASSNRDPATTLVDLGRAERDSLDVFLKLNGSGGDRLPEAPIPRPAQWQCRVPPIDREQPEEVTAHLAEVDDVLSALSFTESHSMIHSKIPLDTERIRYGPIYR</sequence>
<evidence type="ECO:0000313" key="3">
    <source>
        <dbReference type="Proteomes" id="UP000007800"/>
    </source>
</evidence>